<evidence type="ECO:0000313" key="4">
    <source>
        <dbReference type="Proteomes" id="UP000824106"/>
    </source>
</evidence>
<dbReference type="EMBL" id="DXAZ01000013">
    <property type="protein sequence ID" value="HIZ70356.1"/>
    <property type="molecule type" value="Genomic_DNA"/>
</dbReference>
<protein>
    <submittedName>
        <fullName evidence="3">GNAT family N-acetyltransferase</fullName>
    </submittedName>
</protein>
<dbReference type="GO" id="GO:0008080">
    <property type="term" value="F:N-acetyltransferase activity"/>
    <property type="evidence" value="ECO:0007669"/>
    <property type="project" value="InterPro"/>
</dbReference>
<dbReference type="CDD" id="cd04301">
    <property type="entry name" value="NAT_SF"/>
    <property type="match status" value="1"/>
</dbReference>
<evidence type="ECO:0000256" key="1">
    <source>
        <dbReference type="ARBA" id="ARBA00022679"/>
    </source>
</evidence>
<sequence length="155" mass="18183">MEEIKIEEVIDKPLKEAISKEILSDLPEWFGLPQSTKEYIHQAAKHPFWVAKNKKQILGFISMRETSIDCAEIYCMGVKKEFHRKGIGSLLVEALEASAIQKYSYLQVKTVAQGHYKEYDRTIAFYKNMGFKKMEVFPFLWDEWNPCLVMVKKIR</sequence>
<reference evidence="3" key="2">
    <citation type="submission" date="2021-04" db="EMBL/GenBank/DDBJ databases">
        <authorList>
            <person name="Gilroy R."/>
        </authorList>
    </citation>
    <scope>NUCLEOTIDE SEQUENCE</scope>
    <source>
        <strain evidence="3">CHK169-4300</strain>
    </source>
</reference>
<dbReference type="PROSITE" id="PS51186">
    <property type="entry name" value="GNAT"/>
    <property type="match status" value="1"/>
</dbReference>
<comment type="caution">
    <text evidence="3">The sequence shown here is derived from an EMBL/GenBank/DDBJ whole genome shotgun (WGS) entry which is preliminary data.</text>
</comment>
<name>A0A9D2JWY8_9LACT</name>
<reference evidence="3" key="1">
    <citation type="journal article" date="2021" name="PeerJ">
        <title>Extensive microbial diversity within the chicken gut microbiome revealed by metagenomics and culture.</title>
        <authorList>
            <person name="Gilroy R."/>
            <person name="Ravi A."/>
            <person name="Getino M."/>
            <person name="Pursley I."/>
            <person name="Horton D.L."/>
            <person name="Alikhan N.F."/>
            <person name="Baker D."/>
            <person name="Gharbi K."/>
            <person name="Hall N."/>
            <person name="Watson M."/>
            <person name="Adriaenssens E.M."/>
            <person name="Foster-Nyarko E."/>
            <person name="Jarju S."/>
            <person name="Secka A."/>
            <person name="Antonio M."/>
            <person name="Oren A."/>
            <person name="Chaudhuri R.R."/>
            <person name="La Ragione R."/>
            <person name="Hildebrand F."/>
            <person name="Pallen M.J."/>
        </authorList>
    </citation>
    <scope>NUCLEOTIDE SEQUENCE</scope>
    <source>
        <strain evidence="3">CHK169-4300</strain>
    </source>
</reference>
<evidence type="ECO:0000259" key="2">
    <source>
        <dbReference type="PROSITE" id="PS51186"/>
    </source>
</evidence>
<dbReference type="PANTHER" id="PTHR13947">
    <property type="entry name" value="GNAT FAMILY N-ACETYLTRANSFERASE"/>
    <property type="match status" value="1"/>
</dbReference>
<dbReference type="Proteomes" id="UP000824106">
    <property type="component" value="Unassembled WGS sequence"/>
</dbReference>
<feature type="domain" description="N-acetyltransferase" evidence="2">
    <location>
        <begin position="9"/>
        <end position="155"/>
    </location>
</feature>
<organism evidence="3 4">
    <name type="scientific">Candidatus Atopostipes pullistercoris</name>
    <dbReference type="NCBI Taxonomy" id="2838467"/>
    <lineage>
        <taxon>Bacteria</taxon>
        <taxon>Bacillati</taxon>
        <taxon>Bacillota</taxon>
        <taxon>Bacilli</taxon>
        <taxon>Lactobacillales</taxon>
        <taxon>Carnobacteriaceae</taxon>
        <taxon>Atopostipes</taxon>
    </lineage>
</organism>
<dbReference type="SUPFAM" id="SSF55729">
    <property type="entry name" value="Acyl-CoA N-acyltransferases (Nat)"/>
    <property type="match status" value="1"/>
</dbReference>
<dbReference type="AlphaFoldDB" id="A0A9D2JWY8"/>
<proteinExistence type="predicted"/>
<dbReference type="InterPro" id="IPR016181">
    <property type="entry name" value="Acyl_CoA_acyltransferase"/>
</dbReference>
<accession>A0A9D2JWY8</accession>
<dbReference type="InterPro" id="IPR050769">
    <property type="entry name" value="NAT_camello-type"/>
</dbReference>
<dbReference type="PANTHER" id="PTHR13947:SF37">
    <property type="entry name" value="LD18367P"/>
    <property type="match status" value="1"/>
</dbReference>
<dbReference type="Pfam" id="PF13508">
    <property type="entry name" value="Acetyltransf_7"/>
    <property type="match status" value="1"/>
</dbReference>
<gene>
    <name evidence="3" type="ORF">H9808_01045</name>
</gene>
<evidence type="ECO:0000313" key="3">
    <source>
        <dbReference type="EMBL" id="HIZ70356.1"/>
    </source>
</evidence>
<dbReference type="Gene3D" id="3.40.630.30">
    <property type="match status" value="1"/>
</dbReference>
<keyword evidence="1" id="KW-0808">Transferase</keyword>
<dbReference type="InterPro" id="IPR000182">
    <property type="entry name" value="GNAT_dom"/>
</dbReference>